<evidence type="ECO:0000256" key="2">
    <source>
        <dbReference type="ARBA" id="ARBA00022737"/>
    </source>
</evidence>
<dbReference type="SMART" id="SM00248">
    <property type="entry name" value="ANK"/>
    <property type="match status" value="3"/>
</dbReference>
<dbReference type="PANTHER" id="PTHR24156:SF7">
    <property type="entry name" value="ANKYRIN REPEAT DOMAIN-CONTAINING PROTEIN 34B-LIKE"/>
    <property type="match status" value="1"/>
</dbReference>
<reference evidence="6" key="1">
    <citation type="submission" date="2018-11" db="EMBL/GenBank/DDBJ databases">
        <authorList>
            <person name="Alioto T."/>
            <person name="Alioto T."/>
        </authorList>
    </citation>
    <scope>NUCLEOTIDE SEQUENCE</scope>
</reference>
<keyword evidence="2" id="KW-0677">Repeat</keyword>
<feature type="compositionally biased region" description="Basic residues" evidence="5">
    <location>
        <begin position="287"/>
        <end position="299"/>
    </location>
</feature>
<dbReference type="InterPro" id="IPR002110">
    <property type="entry name" value="Ankyrin_rpt"/>
</dbReference>
<protein>
    <submittedName>
        <fullName evidence="6">Uncharacterized protein</fullName>
    </submittedName>
</protein>
<evidence type="ECO:0000313" key="7">
    <source>
        <dbReference type="Proteomes" id="UP000596742"/>
    </source>
</evidence>
<evidence type="ECO:0000256" key="5">
    <source>
        <dbReference type="SAM" id="MobiDB-lite"/>
    </source>
</evidence>
<comment type="similarity">
    <text evidence="1">Belongs to the ANKRD34 family.</text>
</comment>
<evidence type="ECO:0000313" key="6">
    <source>
        <dbReference type="EMBL" id="VDI79970.1"/>
    </source>
</evidence>
<dbReference type="OrthoDB" id="6058052at2759"/>
<dbReference type="InterPro" id="IPR036770">
    <property type="entry name" value="Ankyrin_rpt-contain_sf"/>
</dbReference>
<dbReference type="SUPFAM" id="SSF48403">
    <property type="entry name" value="Ankyrin repeat"/>
    <property type="match status" value="1"/>
</dbReference>
<evidence type="ECO:0000256" key="1">
    <source>
        <dbReference type="ARBA" id="ARBA00010029"/>
    </source>
</evidence>
<comment type="caution">
    <text evidence="6">The sequence shown here is derived from an EMBL/GenBank/DDBJ whole genome shotgun (WGS) entry which is preliminary data.</text>
</comment>
<dbReference type="PROSITE" id="PS50088">
    <property type="entry name" value="ANK_REPEAT"/>
    <property type="match status" value="1"/>
</dbReference>
<evidence type="ECO:0000256" key="3">
    <source>
        <dbReference type="ARBA" id="ARBA00023043"/>
    </source>
</evidence>
<feature type="repeat" description="ANK" evidence="4">
    <location>
        <begin position="79"/>
        <end position="112"/>
    </location>
</feature>
<evidence type="ECO:0000256" key="4">
    <source>
        <dbReference type="PROSITE-ProRule" id="PRU00023"/>
    </source>
</evidence>
<keyword evidence="7" id="KW-1185">Reference proteome</keyword>
<dbReference type="PANTHER" id="PTHR24156">
    <property type="entry name" value="ANK_REP_REGION DOMAIN-CONTAINING PROTEIN"/>
    <property type="match status" value="1"/>
</dbReference>
<dbReference type="Gene3D" id="1.25.40.20">
    <property type="entry name" value="Ankyrin repeat-containing domain"/>
    <property type="match status" value="1"/>
</dbReference>
<dbReference type="Pfam" id="PF12796">
    <property type="entry name" value="Ank_2"/>
    <property type="match status" value="1"/>
</dbReference>
<dbReference type="InterPro" id="IPR042637">
    <property type="entry name" value="AN34A/B/C"/>
</dbReference>
<dbReference type="EMBL" id="UYJE01010125">
    <property type="protein sequence ID" value="VDI79970.1"/>
    <property type="molecule type" value="Genomic_DNA"/>
</dbReference>
<gene>
    <name evidence="6" type="ORF">MGAL_10B015169</name>
</gene>
<organism evidence="6 7">
    <name type="scientific">Mytilus galloprovincialis</name>
    <name type="common">Mediterranean mussel</name>
    <dbReference type="NCBI Taxonomy" id="29158"/>
    <lineage>
        <taxon>Eukaryota</taxon>
        <taxon>Metazoa</taxon>
        <taxon>Spiralia</taxon>
        <taxon>Lophotrochozoa</taxon>
        <taxon>Mollusca</taxon>
        <taxon>Bivalvia</taxon>
        <taxon>Autobranchia</taxon>
        <taxon>Pteriomorphia</taxon>
        <taxon>Mytilida</taxon>
        <taxon>Mytiloidea</taxon>
        <taxon>Mytilidae</taxon>
        <taxon>Mytilinae</taxon>
        <taxon>Mytilus</taxon>
    </lineage>
</organism>
<dbReference type="Proteomes" id="UP000596742">
    <property type="component" value="Unassembled WGS sequence"/>
</dbReference>
<sequence>MNKLTSNDSLHSAITEKKLKLLKILLEGGFEVNRRAYDGKTALMIICSDFEEEHDEDFVIAVIQLLLKHRADPNVQDRKGRTALMYSLRNLQPRIAVNTLLKHGADPFICDNFGKNAFSFIDTENWSQYKESFSQYVEPTKQQYLLIPTTSAIYDKCNDKIKACRFQQKEEKRVYSLEYHNTICRLLTRTQIDENKDKACDNDIHGLYCDDVFSPHSAPLEKEDGTTIKNRIVRRASHTPSNKNENVEFSSIIKEAEFGNARQKRVNSNPSTRKKDDYQRDRANSLKGKRQQKPKRRHSSSVDASTIDLFIFNKDEVERSSMFGNYDTDISLNDKNILKHGAIRCFPKLPPIEKISNEIIRNE</sequence>
<proteinExistence type="inferred from homology"/>
<accession>A0A8B6HHQ7</accession>
<name>A0A8B6HHQ7_MYTGA</name>
<feature type="compositionally biased region" description="Basic and acidic residues" evidence="5">
    <location>
        <begin position="273"/>
        <end position="284"/>
    </location>
</feature>
<dbReference type="AlphaFoldDB" id="A0A8B6HHQ7"/>
<feature type="region of interest" description="Disordered" evidence="5">
    <location>
        <begin position="260"/>
        <end position="301"/>
    </location>
</feature>
<keyword evidence="3 4" id="KW-0040">ANK repeat</keyword>